<name>A0ABW7YCB4_STRCE</name>
<proteinExistence type="predicted"/>
<reference evidence="2 3" key="1">
    <citation type="submission" date="2024-10" db="EMBL/GenBank/DDBJ databases">
        <title>The Natural Products Discovery Center: Release of the First 8490 Sequenced Strains for Exploring Actinobacteria Biosynthetic Diversity.</title>
        <authorList>
            <person name="Kalkreuter E."/>
            <person name="Kautsar S.A."/>
            <person name="Yang D."/>
            <person name="Bader C.D."/>
            <person name="Teijaro C.N."/>
            <person name="Fluegel L."/>
            <person name="Davis C.M."/>
            <person name="Simpson J.R."/>
            <person name="Lauterbach L."/>
            <person name="Steele A.D."/>
            <person name="Gui C."/>
            <person name="Meng S."/>
            <person name="Li G."/>
            <person name="Viehrig K."/>
            <person name="Ye F."/>
            <person name="Su P."/>
            <person name="Kiefer A.F."/>
            <person name="Nichols A."/>
            <person name="Cepeda A.J."/>
            <person name="Yan W."/>
            <person name="Fan B."/>
            <person name="Jiang Y."/>
            <person name="Adhikari A."/>
            <person name="Zheng C.-J."/>
            <person name="Schuster L."/>
            <person name="Cowan T.M."/>
            <person name="Smanski M.J."/>
            <person name="Chevrette M.G."/>
            <person name="De Carvalho L.P.S."/>
            <person name="Shen B."/>
        </authorList>
    </citation>
    <scope>NUCLEOTIDE SEQUENCE [LARGE SCALE GENOMIC DNA]</scope>
    <source>
        <strain evidence="2 3">NPDC051599</strain>
    </source>
</reference>
<organism evidence="2 3">
    <name type="scientific">Streptomyces cellulosae</name>
    <dbReference type="NCBI Taxonomy" id="1968"/>
    <lineage>
        <taxon>Bacteria</taxon>
        <taxon>Bacillati</taxon>
        <taxon>Actinomycetota</taxon>
        <taxon>Actinomycetes</taxon>
        <taxon>Kitasatosporales</taxon>
        <taxon>Streptomycetaceae</taxon>
        <taxon>Streptomyces</taxon>
    </lineage>
</organism>
<evidence type="ECO:0000313" key="2">
    <source>
        <dbReference type="EMBL" id="MFI5680045.1"/>
    </source>
</evidence>
<accession>A0ABW7YCB4</accession>
<evidence type="ECO:0008006" key="4">
    <source>
        <dbReference type="Google" id="ProtNLM"/>
    </source>
</evidence>
<comment type="caution">
    <text evidence="2">The sequence shown here is derived from an EMBL/GenBank/DDBJ whole genome shotgun (WGS) entry which is preliminary data.</text>
</comment>
<protein>
    <recommendedName>
        <fullName evidence="4">Helicase/UvrB N-terminal domain-containing protein</fullName>
    </recommendedName>
</protein>
<sequence length="96" mass="10682">MASVSSLTHAIPHRSSLAVRIRSPHHLADFCTTPGPLTVFATYASLQQVSQAHHLGLPAWDLIVADEAHRTCTDAHRGMGHRPRQPRHPRRPPHRP</sequence>
<dbReference type="EMBL" id="JBITDC010000018">
    <property type="protein sequence ID" value="MFI5680045.1"/>
    <property type="molecule type" value="Genomic_DNA"/>
</dbReference>
<dbReference type="Proteomes" id="UP001612415">
    <property type="component" value="Unassembled WGS sequence"/>
</dbReference>
<dbReference type="RefSeq" id="WP_398660492.1">
    <property type="nucleotide sequence ID" value="NZ_JBITDC010000018.1"/>
</dbReference>
<gene>
    <name evidence="2" type="ORF">ACIA8P_36420</name>
</gene>
<evidence type="ECO:0000256" key="1">
    <source>
        <dbReference type="SAM" id="MobiDB-lite"/>
    </source>
</evidence>
<evidence type="ECO:0000313" key="3">
    <source>
        <dbReference type="Proteomes" id="UP001612415"/>
    </source>
</evidence>
<feature type="compositionally biased region" description="Basic residues" evidence="1">
    <location>
        <begin position="78"/>
        <end position="96"/>
    </location>
</feature>
<feature type="region of interest" description="Disordered" evidence="1">
    <location>
        <begin position="73"/>
        <end position="96"/>
    </location>
</feature>
<keyword evidence="3" id="KW-1185">Reference proteome</keyword>